<reference evidence="11 12" key="2">
    <citation type="journal article" date="2013" name="Plant Cell Physiol.">
        <title>Rice Annotation Project Database (RAP-DB): an integrative and interactive database for rice genomics.</title>
        <authorList>
            <person name="Sakai H."/>
            <person name="Lee S.S."/>
            <person name="Tanaka T."/>
            <person name="Numa H."/>
            <person name="Kim J."/>
            <person name="Kawahara Y."/>
            <person name="Wakimoto H."/>
            <person name="Yang C.C."/>
            <person name="Iwamoto M."/>
            <person name="Abe T."/>
            <person name="Yamada Y."/>
            <person name="Muto A."/>
            <person name="Inokuchi H."/>
            <person name="Ikemura T."/>
            <person name="Matsumoto T."/>
            <person name="Sasaki T."/>
            <person name="Itoh T."/>
        </authorList>
    </citation>
    <scope>NUCLEOTIDE SEQUENCE [LARGE SCALE GENOMIC DNA]</scope>
    <source>
        <strain evidence="12">cv. Nipponbare</strain>
    </source>
</reference>
<evidence type="ECO:0000256" key="8">
    <source>
        <dbReference type="ARBA" id="ARBA00023163"/>
    </source>
</evidence>
<keyword evidence="4" id="KW-0863">Zinc-finger</keyword>
<evidence type="ECO:0000256" key="6">
    <source>
        <dbReference type="ARBA" id="ARBA00022853"/>
    </source>
</evidence>
<evidence type="ECO:0000256" key="1">
    <source>
        <dbReference type="ARBA" id="ARBA00004604"/>
    </source>
</evidence>
<dbReference type="EMBL" id="AP014957">
    <property type="protein sequence ID" value="BAS75820.1"/>
    <property type="molecule type" value="Genomic_DNA"/>
</dbReference>
<evidence type="ECO:0000256" key="3">
    <source>
        <dbReference type="ARBA" id="ARBA00022491"/>
    </source>
</evidence>
<keyword evidence="4" id="KW-0862">Zinc</keyword>
<accession>A0A0P0VBW4</accession>
<comment type="similarity">
    <text evidence="2">Belongs to the histone deacetylase HD2 family.</text>
</comment>
<evidence type="ECO:0000256" key="2">
    <source>
        <dbReference type="ARBA" id="ARBA00006673"/>
    </source>
</evidence>
<keyword evidence="4" id="KW-0479">Metal-binding</keyword>
<keyword evidence="7" id="KW-0805">Transcription regulation</keyword>
<dbReference type="GO" id="GO:0016787">
    <property type="term" value="F:hydrolase activity"/>
    <property type="evidence" value="ECO:0007669"/>
    <property type="project" value="UniProtKB-KW"/>
</dbReference>
<protein>
    <submittedName>
        <fullName evidence="11">Os01g0909150 protein</fullName>
    </submittedName>
</protein>
<keyword evidence="9" id="KW-0539">Nucleus</keyword>
<keyword evidence="8" id="KW-0804">Transcription</keyword>
<dbReference type="Gramene" id="Os01t0909150-00">
    <property type="protein sequence ID" value="Os01t0909150-00"/>
    <property type="gene ID" value="Os01g0909150"/>
</dbReference>
<organism evidence="11 12">
    <name type="scientific">Oryza sativa subsp. japonica</name>
    <name type="common">Rice</name>
    <dbReference type="NCBI Taxonomy" id="39947"/>
    <lineage>
        <taxon>Eukaryota</taxon>
        <taxon>Viridiplantae</taxon>
        <taxon>Streptophyta</taxon>
        <taxon>Embryophyta</taxon>
        <taxon>Tracheophyta</taxon>
        <taxon>Spermatophyta</taxon>
        <taxon>Magnoliopsida</taxon>
        <taxon>Liliopsida</taxon>
        <taxon>Poales</taxon>
        <taxon>Poaceae</taxon>
        <taxon>BOP clade</taxon>
        <taxon>Oryzoideae</taxon>
        <taxon>Oryzeae</taxon>
        <taxon>Oryzinae</taxon>
        <taxon>Oryza</taxon>
        <taxon>Oryza sativa</taxon>
    </lineage>
</organism>
<evidence type="ECO:0000259" key="10">
    <source>
        <dbReference type="Pfam" id="PF17800"/>
    </source>
</evidence>
<dbReference type="PaxDb" id="39947-A0A0P0VBW4"/>
<dbReference type="Pfam" id="PF17800">
    <property type="entry name" value="NPL"/>
    <property type="match status" value="1"/>
</dbReference>
<reference evidence="11 12" key="3">
    <citation type="journal article" date="2013" name="Rice">
        <title>Improvement of the Oryza sativa Nipponbare reference genome using next generation sequence and optical map data.</title>
        <authorList>
            <person name="Kawahara Y."/>
            <person name="de la Bastide M."/>
            <person name="Hamilton J.P."/>
            <person name="Kanamori H."/>
            <person name="McCombie W.R."/>
            <person name="Ouyang S."/>
            <person name="Schwartz D.C."/>
            <person name="Tanaka T."/>
            <person name="Wu J."/>
            <person name="Zhou S."/>
            <person name="Childs K.L."/>
            <person name="Davidson R.M."/>
            <person name="Lin H."/>
            <person name="Quesada-Ocampo L."/>
            <person name="Vaillancourt B."/>
            <person name="Sakai H."/>
            <person name="Lee S.S."/>
            <person name="Kim J."/>
            <person name="Numa H."/>
            <person name="Itoh T."/>
            <person name="Buell C.R."/>
            <person name="Matsumoto T."/>
        </authorList>
    </citation>
    <scope>NUCLEOTIDE SEQUENCE [LARGE SCALE GENOMIC DNA]</scope>
    <source>
        <strain evidence="12">cv. Nipponbare</strain>
    </source>
</reference>
<comment type="subcellular location">
    <subcellularLocation>
        <location evidence="1">Nucleus</location>
        <location evidence="1">Nucleolus</location>
    </subcellularLocation>
</comment>
<dbReference type="AlphaFoldDB" id="A0A0P0VBW4"/>
<reference evidence="12" key="1">
    <citation type="journal article" date="2005" name="Nature">
        <title>The map-based sequence of the rice genome.</title>
        <authorList>
            <consortium name="International rice genome sequencing project (IRGSP)"/>
            <person name="Matsumoto T."/>
            <person name="Wu J."/>
            <person name="Kanamori H."/>
            <person name="Katayose Y."/>
            <person name="Fujisawa M."/>
            <person name="Namiki N."/>
            <person name="Mizuno H."/>
            <person name="Yamamoto K."/>
            <person name="Antonio B.A."/>
            <person name="Baba T."/>
            <person name="Sakata K."/>
            <person name="Nagamura Y."/>
            <person name="Aoki H."/>
            <person name="Arikawa K."/>
            <person name="Arita K."/>
            <person name="Bito T."/>
            <person name="Chiden Y."/>
            <person name="Fujitsuka N."/>
            <person name="Fukunaka R."/>
            <person name="Hamada M."/>
            <person name="Harada C."/>
            <person name="Hayashi A."/>
            <person name="Hijishita S."/>
            <person name="Honda M."/>
            <person name="Hosokawa S."/>
            <person name="Ichikawa Y."/>
            <person name="Idonuma A."/>
            <person name="Iijima M."/>
            <person name="Ikeda M."/>
            <person name="Ikeno M."/>
            <person name="Ito K."/>
            <person name="Ito S."/>
            <person name="Ito T."/>
            <person name="Ito Y."/>
            <person name="Ito Y."/>
            <person name="Iwabuchi A."/>
            <person name="Kamiya K."/>
            <person name="Karasawa W."/>
            <person name="Kurita K."/>
            <person name="Katagiri S."/>
            <person name="Kikuta A."/>
            <person name="Kobayashi H."/>
            <person name="Kobayashi N."/>
            <person name="Machita K."/>
            <person name="Maehara T."/>
            <person name="Masukawa M."/>
            <person name="Mizubayashi T."/>
            <person name="Mukai Y."/>
            <person name="Nagasaki H."/>
            <person name="Nagata Y."/>
            <person name="Naito S."/>
            <person name="Nakashima M."/>
            <person name="Nakama Y."/>
            <person name="Nakamichi Y."/>
            <person name="Nakamura M."/>
            <person name="Meguro A."/>
            <person name="Negishi M."/>
            <person name="Ohta I."/>
            <person name="Ohta T."/>
            <person name="Okamoto M."/>
            <person name="Ono N."/>
            <person name="Saji S."/>
            <person name="Sakaguchi M."/>
            <person name="Sakai K."/>
            <person name="Shibata M."/>
            <person name="Shimokawa T."/>
            <person name="Song J."/>
            <person name="Takazaki Y."/>
            <person name="Terasawa K."/>
            <person name="Tsugane M."/>
            <person name="Tsuji K."/>
            <person name="Ueda S."/>
            <person name="Waki K."/>
            <person name="Yamagata H."/>
            <person name="Yamamoto M."/>
            <person name="Yamamoto S."/>
            <person name="Yamane H."/>
            <person name="Yoshiki S."/>
            <person name="Yoshihara R."/>
            <person name="Yukawa K."/>
            <person name="Zhong H."/>
            <person name="Yano M."/>
            <person name="Yuan Q."/>
            <person name="Ouyang S."/>
            <person name="Liu J."/>
            <person name="Jones K.M."/>
            <person name="Gansberger K."/>
            <person name="Moffat K."/>
            <person name="Hill J."/>
            <person name="Bera J."/>
            <person name="Fadrosh D."/>
            <person name="Jin S."/>
            <person name="Johri S."/>
            <person name="Kim M."/>
            <person name="Overton L."/>
            <person name="Reardon M."/>
            <person name="Tsitrin T."/>
            <person name="Vuong H."/>
            <person name="Weaver B."/>
            <person name="Ciecko A."/>
            <person name="Tallon L."/>
            <person name="Jackson J."/>
            <person name="Pai G."/>
            <person name="Aken S.V."/>
            <person name="Utterback T."/>
            <person name="Reidmuller S."/>
            <person name="Feldblyum T."/>
            <person name="Hsiao J."/>
            <person name="Zismann V."/>
            <person name="Iobst S."/>
            <person name="de Vazeille A.R."/>
            <person name="Buell C.R."/>
            <person name="Ying K."/>
            <person name="Li Y."/>
            <person name="Lu T."/>
            <person name="Huang Y."/>
            <person name="Zhao Q."/>
            <person name="Feng Q."/>
            <person name="Zhang L."/>
            <person name="Zhu J."/>
            <person name="Weng Q."/>
            <person name="Mu J."/>
            <person name="Lu Y."/>
            <person name="Fan D."/>
            <person name="Liu Y."/>
            <person name="Guan J."/>
            <person name="Zhang Y."/>
            <person name="Yu S."/>
            <person name="Liu X."/>
            <person name="Zhang Y."/>
            <person name="Hong G."/>
            <person name="Han B."/>
            <person name="Choisne N."/>
            <person name="Demange N."/>
            <person name="Orjeda G."/>
            <person name="Samain S."/>
            <person name="Cattolico L."/>
            <person name="Pelletier E."/>
            <person name="Couloux A."/>
            <person name="Segurens B."/>
            <person name="Wincker P."/>
            <person name="D'Hont A."/>
            <person name="Scarpelli C."/>
            <person name="Weissenbach J."/>
            <person name="Salanoubat M."/>
            <person name="Quetier F."/>
            <person name="Yu Y."/>
            <person name="Kim H.R."/>
            <person name="Rambo T."/>
            <person name="Currie J."/>
            <person name="Collura K."/>
            <person name="Luo M."/>
            <person name="Yang T."/>
            <person name="Ammiraju J.S.S."/>
            <person name="Engler F."/>
            <person name="Soderlund C."/>
            <person name="Wing R.A."/>
            <person name="Palmer L.E."/>
            <person name="de la Bastide M."/>
            <person name="Spiegel L."/>
            <person name="Nascimento L."/>
            <person name="Zutavern T."/>
            <person name="O'Shaughnessy A."/>
            <person name="Dike S."/>
            <person name="Dedhia N."/>
            <person name="Preston R."/>
            <person name="Balija V."/>
            <person name="McCombie W.R."/>
            <person name="Chow T."/>
            <person name="Chen H."/>
            <person name="Chung M."/>
            <person name="Chen C."/>
            <person name="Shaw J."/>
            <person name="Wu H."/>
            <person name="Hsiao K."/>
            <person name="Chao Y."/>
            <person name="Chu M."/>
            <person name="Cheng C."/>
            <person name="Hour A."/>
            <person name="Lee P."/>
            <person name="Lin S."/>
            <person name="Lin Y."/>
            <person name="Liou J."/>
            <person name="Liu S."/>
            <person name="Hsing Y."/>
            <person name="Raghuvanshi S."/>
            <person name="Mohanty A."/>
            <person name="Bharti A.K."/>
            <person name="Gaur A."/>
            <person name="Gupta V."/>
            <person name="Kumar D."/>
            <person name="Ravi V."/>
            <person name="Vij S."/>
            <person name="Kapur A."/>
            <person name="Khurana P."/>
            <person name="Khurana P."/>
            <person name="Khurana J.P."/>
            <person name="Tyagi A.K."/>
            <person name="Gaikwad K."/>
            <person name="Singh A."/>
            <person name="Dalal V."/>
            <person name="Srivastava S."/>
            <person name="Dixit A."/>
            <person name="Pal A.K."/>
            <person name="Ghazi I.A."/>
            <person name="Yadav M."/>
            <person name="Pandit A."/>
            <person name="Bhargava A."/>
            <person name="Sureshbabu K."/>
            <person name="Batra K."/>
            <person name="Sharma T.R."/>
            <person name="Mohapatra T."/>
            <person name="Singh N.K."/>
            <person name="Messing J."/>
            <person name="Nelson A.B."/>
            <person name="Fuks G."/>
            <person name="Kavchok S."/>
            <person name="Keizer G."/>
            <person name="Linton E."/>
            <person name="Llaca V."/>
            <person name="Song R."/>
            <person name="Tanyolac B."/>
            <person name="Young S."/>
            <person name="Ho-Il K."/>
            <person name="Hahn J.H."/>
            <person name="Sangsakoo G."/>
            <person name="Vanavichit A."/>
            <person name="de Mattos Luiz.A.T."/>
            <person name="Zimmer P.D."/>
            <person name="Malone G."/>
            <person name="Dellagostin O."/>
            <person name="de Oliveira A.C."/>
            <person name="Bevan M."/>
            <person name="Bancroft I."/>
            <person name="Minx P."/>
            <person name="Cordum H."/>
            <person name="Wilson R."/>
            <person name="Cheng Z."/>
            <person name="Jin W."/>
            <person name="Jiang J."/>
            <person name="Leong S.A."/>
            <person name="Iwama H."/>
            <person name="Gojobori T."/>
            <person name="Itoh T."/>
            <person name="Niimura Y."/>
            <person name="Fujii Y."/>
            <person name="Habara T."/>
            <person name="Sakai H."/>
            <person name="Sato Y."/>
            <person name="Wilson G."/>
            <person name="Kumar K."/>
            <person name="McCouch S."/>
            <person name="Juretic N."/>
            <person name="Hoen D."/>
            <person name="Wright S."/>
            <person name="Bruskiewich R."/>
            <person name="Bureau T."/>
            <person name="Miyao A."/>
            <person name="Hirochika H."/>
            <person name="Nishikawa T."/>
            <person name="Kadowaki K."/>
            <person name="Sugiura M."/>
            <person name="Burr B."/>
            <person name="Sasaki T."/>
        </authorList>
    </citation>
    <scope>NUCLEOTIDE SEQUENCE [LARGE SCALE GENOMIC DNA]</scope>
    <source>
        <strain evidence="12">cv. Nipponbare</strain>
    </source>
</reference>
<keyword evidence="5" id="KW-0378">Hydrolase</keyword>
<dbReference type="FunFam" id="2.60.120.340:FF:000004">
    <property type="entry name" value="Histone deacetylase HDT1"/>
    <property type="match status" value="1"/>
</dbReference>
<gene>
    <name evidence="11" type="ordered locus">Os01g0909150</name>
    <name evidence="11" type="ORF">OSNPB_010909150</name>
</gene>
<evidence type="ECO:0000256" key="5">
    <source>
        <dbReference type="ARBA" id="ARBA00022801"/>
    </source>
</evidence>
<sequence length="119" mass="13179">MEFWGIEVKPGKAVSFNVDDECVIHISQVALGETKKAGSENVVVSVKVDGKKTVIGNLSAKNHPQFMCDLFIGNDFELSHSSKTTSVFLCGYKTDMPNPYEYPSTYALGIIFESYLDFI</sequence>
<evidence type="ECO:0000256" key="4">
    <source>
        <dbReference type="ARBA" id="ARBA00022771"/>
    </source>
</evidence>
<dbReference type="GO" id="GO:0008270">
    <property type="term" value="F:zinc ion binding"/>
    <property type="evidence" value="ECO:0007669"/>
    <property type="project" value="UniProtKB-KW"/>
</dbReference>
<dbReference type="InterPro" id="IPR041232">
    <property type="entry name" value="NPL"/>
</dbReference>
<dbReference type="SMR" id="A0A0P0VBW4"/>
<dbReference type="GO" id="GO:0006325">
    <property type="term" value="P:chromatin organization"/>
    <property type="evidence" value="ECO:0007669"/>
    <property type="project" value="UniProtKB-KW"/>
</dbReference>
<dbReference type="Proteomes" id="UP000059680">
    <property type="component" value="Chromosome 1"/>
</dbReference>
<dbReference type="OMA" id="NETICLF"/>
<feature type="domain" description="Nucleoplasmin-like" evidence="10">
    <location>
        <begin position="3"/>
        <end position="92"/>
    </location>
</feature>
<evidence type="ECO:0000313" key="11">
    <source>
        <dbReference type="EMBL" id="BAS75820.1"/>
    </source>
</evidence>
<keyword evidence="6" id="KW-0156">Chromatin regulator</keyword>
<evidence type="ECO:0000256" key="9">
    <source>
        <dbReference type="ARBA" id="ARBA00023242"/>
    </source>
</evidence>
<keyword evidence="3" id="KW-0678">Repressor</keyword>
<evidence type="ECO:0000313" key="12">
    <source>
        <dbReference type="Proteomes" id="UP000059680"/>
    </source>
</evidence>
<dbReference type="Gene3D" id="2.60.120.340">
    <property type="entry name" value="Nucleoplasmin core domain"/>
    <property type="match status" value="1"/>
</dbReference>
<proteinExistence type="inferred from homology"/>
<name>A0A0P0VBW4_ORYSJ</name>
<dbReference type="InParanoid" id="A0A0P0VBW4"/>
<dbReference type="STRING" id="39947.A0A0P0VBW4"/>
<evidence type="ECO:0000256" key="7">
    <source>
        <dbReference type="ARBA" id="ARBA00023015"/>
    </source>
</evidence>
<dbReference type="GO" id="GO:0005730">
    <property type="term" value="C:nucleolus"/>
    <property type="evidence" value="ECO:0007669"/>
    <property type="project" value="UniProtKB-SubCell"/>
</dbReference>
<keyword evidence="12" id="KW-1185">Reference proteome</keyword>